<evidence type="ECO:0000313" key="3">
    <source>
        <dbReference type="Proteomes" id="UP000199019"/>
    </source>
</evidence>
<proteinExistence type="predicted"/>
<sequence length="202" mass="21757">MASIALFHSVLGVRPGVHDAAARLRARGHEVLVIDQYDGRSFDDYATAVAYQEEVGFPALMQAALDATADLPDGFVVAGFSNGAGMAEHVALHRQVAAAVLFSGALPLRFLGADAWPATVPVQLHYAVSDPNRNQDWVDQFLAAVRASGADAEFHEYVASGHLFTDASRPDEFDPRATEALWAHVHDFLRNIPRAAHVSVST</sequence>
<dbReference type="GO" id="GO:0016787">
    <property type="term" value="F:hydrolase activity"/>
    <property type="evidence" value="ECO:0007669"/>
    <property type="project" value="UniProtKB-KW"/>
</dbReference>
<evidence type="ECO:0000259" key="1">
    <source>
        <dbReference type="Pfam" id="PF01738"/>
    </source>
</evidence>
<keyword evidence="3" id="KW-1185">Reference proteome</keyword>
<gene>
    <name evidence="2" type="ORF">SAMN05216199_1356</name>
</gene>
<feature type="domain" description="Dienelactone hydrolase" evidence="1">
    <location>
        <begin position="4"/>
        <end position="191"/>
    </location>
</feature>
<dbReference type="InterPro" id="IPR051049">
    <property type="entry name" value="Dienelactone_hydrolase-like"/>
</dbReference>
<dbReference type="RefSeq" id="WP_091756581.1">
    <property type="nucleotide sequence ID" value="NZ_FOHB01000002.1"/>
</dbReference>
<dbReference type="Proteomes" id="UP000199019">
    <property type="component" value="Unassembled WGS sequence"/>
</dbReference>
<dbReference type="AlphaFoldDB" id="A0A1H9SWY8"/>
<accession>A0A1H9SWY8</accession>
<dbReference type="EMBL" id="FOHB01000002">
    <property type="protein sequence ID" value="SER89416.1"/>
    <property type="molecule type" value="Genomic_DNA"/>
</dbReference>
<dbReference type="OrthoDB" id="2834584at2"/>
<dbReference type="PANTHER" id="PTHR46623">
    <property type="entry name" value="CARBOXYMETHYLENEBUTENOLIDASE-RELATED"/>
    <property type="match status" value="1"/>
</dbReference>
<name>A0A1H9SWY8_9MICO</name>
<dbReference type="InterPro" id="IPR002925">
    <property type="entry name" value="Dienelactn_hydro"/>
</dbReference>
<keyword evidence="2" id="KW-0378">Hydrolase</keyword>
<dbReference type="Pfam" id="PF01738">
    <property type="entry name" value="DLH"/>
    <property type="match status" value="1"/>
</dbReference>
<evidence type="ECO:0000313" key="2">
    <source>
        <dbReference type="EMBL" id="SER89416.1"/>
    </source>
</evidence>
<dbReference type="InterPro" id="IPR029058">
    <property type="entry name" value="AB_hydrolase_fold"/>
</dbReference>
<protein>
    <submittedName>
        <fullName evidence="2">Dienelactone hydrolase</fullName>
    </submittedName>
</protein>
<dbReference type="Gene3D" id="3.40.50.1820">
    <property type="entry name" value="alpha/beta hydrolase"/>
    <property type="match status" value="1"/>
</dbReference>
<reference evidence="3" key="1">
    <citation type="submission" date="2016-10" db="EMBL/GenBank/DDBJ databases">
        <authorList>
            <person name="Varghese N."/>
            <person name="Submissions S."/>
        </authorList>
    </citation>
    <scope>NUCLEOTIDE SEQUENCE [LARGE SCALE GENOMIC DNA]</scope>
    <source>
        <strain evidence="3">CGMCC 1.6963</strain>
    </source>
</reference>
<dbReference type="SUPFAM" id="SSF53474">
    <property type="entry name" value="alpha/beta-Hydrolases"/>
    <property type="match status" value="1"/>
</dbReference>
<dbReference type="STRING" id="587636.SAMN05216199_1356"/>
<dbReference type="PANTHER" id="PTHR46623:SF6">
    <property type="entry name" value="ALPHA_BETA-HYDROLASES SUPERFAMILY PROTEIN"/>
    <property type="match status" value="1"/>
</dbReference>
<organism evidence="2 3">
    <name type="scientific">Pedococcus cremeus</name>
    <dbReference type="NCBI Taxonomy" id="587636"/>
    <lineage>
        <taxon>Bacteria</taxon>
        <taxon>Bacillati</taxon>
        <taxon>Actinomycetota</taxon>
        <taxon>Actinomycetes</taxon>
        <taxon>Micrococcales</taxon>
        <taxon>Intrasporangiaceae</taxon>
        <taxon>Pedococcus</taxon>
    </lineage>
</organism>